<reference evidence="4" key="1">
    <citation type="journal article" date="2019" name="Int. J. Syst. Evol. Microbiol.">
        <title>The Global Catalogue of Microorganisms (GCM) 10K type strain sequencing project: providing services to taxonomists for standard genome sequencing and annotation.</title>
        <authorList>
            <consortium name="The Broad Institute Genomics Platform"/>
            <consortium name="The Broad Institute Genome Sequencing Center for Infectious Disease"/>
            <person name="Wu L."/>
            <person name="Ma J."/>
        </authorList>
    </citation>
    <scope>NUCLEOTIDE SEQUENCE [LARGE SCALE GENOMIC DNA]</scope>
    <source>
        <strain evidence="4">NBRC 102407</strain>
    </source>
</reference>
<keyword evidence="1" id="KW-0732">Signal</keyword>
<sequence length="266" mass="28288">MELKKVFLRAFGVAVLAPLGALMPDVAGATTVYHICSASGPAGSQQCENLTSGTFSLDQFWDKDAFSHNSYVEVDSVKFQFTDVFARASEIRVQAIDAPGVTSFGLMFSPLDALVNPWLARPSAFGTGDTVTFIGFDVKGASLSNYVFGTGFAEQGRGTIFSSASAQLYLDGALYESLTCADNRSPVTGLCTGAAQADKNLSPDLLDPTSVELGFVSHIESTSLDDYVGARFAYVMFDRPIPEPTSMALLGIGAGLMALIRRRRSA</sequence>
<evidence type="ECO:0000259" key="2">
    <source>
        <dbReference type="Pfam" id="PF07589"/>
    </source>
</evidence>
<dbReference type="Proteomes" id="UP001157167">
    <property type="component" value="Unassembled WGS sequence"/>
</dbReference>
<proteinExistence type="predicted"/>
<organism evidence="3 4">
    <name type="scientific">Zoogloea oryzae</name>
    <dbReference type="NCBI Taxonomy" id="310767"/>
    <lineage>
        <taxon>Bacteria</taxon>
        <taxon>Pseudomonadati</taxon>
        <taxon>Pseudomonadota</taxon>
        <taxon>Betaproteobacteria</taxon>
        <taxon>Rhodocyclales</taxon>
        <taxon>Zoogloeaceae</taxon>
        <taxon>Zoogloea</taxon>
    </lineage>
</organism>
<gene>
    <name evidence="3" type="ORF">GCM10007933_35270</name>
</gene>
<accession>A0ABQ6FGP1</accession>
<dbReference type="InterPro" id="IPR013424">
    <property type="entry name" value="Ice-binding_C"/>
</dbReference>
<feature type="domain" description="Ice-binding protein C-terminal" evidence="2">
    <location>
        <begin position="240"/>
        <end position="264"/>
    </location>
</feature>
<dbReference type="EMBL" id="BSPX01000070">
    <property type="protein sequence ID" value="GLT24056.1"/>
    <property type="molecule type" value="Genomic_DNA"/>
</dbReference>
<name>A0ABQ6FGP1_9RHOO</name>
<protein>
    <recommendedName>
        <fullName evidence="2">Ice-binding protein C-terminal domain-containing protein</fullName>
    </recommendedName>
</protein>
<keyword evidence="4" id="KW-1185">Reference proteome</keyword>
<dbReference type="NCBIfam" id="TIGR02595">
    <property type="entry name" value="PEP_CTERM"/>
    <property type="match status" value="1"/>
</dbReference>
<evidence type="ECO:0000313" key="3">
    <source>
        <dbReference type="EMBL" id="GLT24056.1"/>
    </source>
</evidence>
<feature type="chain" id="PRO_5045201187" description="Ice-binding protein C-terminal domain-containing protein" evidence="1">
    <location>
        <begin position="30"/>
        <end position="266"/>
    </location>
</feature>
<feature type="signal peptide" evidence="1">
    <location>
        <begin position="1"/>
        <end position="29"/>
    </location>
</feature>
<dbReference type="Pfam" id="PF07589">
    <property type="entry name" value="PEP-CTERM"/>
    <property type="match status" value="1"/>
</dbReference>
<comment type="caution">
    <text evidence="3">The sequence shown here is derived from an EMBL/GenBank/DDBJ whole genome shotgun (WGS) entry which is preliminary data.</text>
</comment>
<evidence type="ECO:0000313" key="4">
    <source>
        <dbReference type="Proteomes" id="UP001157167"/>
    </source>
</evidence>
<dbReference type="RefSeq" id="WP_284189219.1">
    <property type="nucleotide sequence ID" value="NZ_BSPX01000070.1"/>
</dbReference>
<evidence type="ECO:0000256" key="1">
    <source>
        <dbReference type="SAM" id="SignalP"/>
    </source>
</evidence>